<organism evidence="2 3">
    <name type="scientific">Panagrellus redivivus</name>
    <name type="common">Microworm</name>
    <dbReference type="NCBI Taxonomy" id="6233"/>
    <lineage>
        <taxon>Eukaryota</taxon>
        <taxon>Metazoa</taxon>
        <taxon>Ecdysozoa</taxon>
        <taxon>Nematoda</taxon>
        <taxon>Chromadorea</taxon>
        <taxon>Rhabditida</taxon>
        <taxon>Tylenchina</taxon>
        <taxon>Panagrolaimomorpha</taxon>
        <taxon>Panagrolaimoidea</taxon>
        <taxon>Panagrolaimidae</taxon>
        <taxon>Panagrellus</taxon>
    </lineage>
</organism>
<dbReference type="InterPro" id="IPR011333">
    <property type="entry name" value="SKP1/BTB/POZ_sf"/>
</dbReference>
<evidence type="ECO:0000313" key="2">
    <source>
        <dbReference type="Proteomes" id="UP000492821"/>
    </source>
</evidence>
<dbReference type="PROSITE" id="PS50097">
    <property type="entry name" value="BTB"/>
    <property type="match status" value="1"/>
</dbReference>
<evidence type="ECO:0000259" key="1">
    <source>
        <dbReference type="PROSITE" id="PS50097"/>
    </source>
</evidence>
<dbReference type="SMART" id="SM00225">
    <property type="entry name" value="BTB"/>
    <property type="match status" value="1"/>
</dbReference>
<evidence type="ECO:0000313" key="3">
    <source>
        <dbReference type="WBParaSite" id="Pan_g6894.t1"/>
    </source>
</evidence>
<reference evidence="2" key="1">
    <citation type="journal article" date="2013" name="Genetics">
        <title>The draft genome and transcriptome of Panagrellus redivivus are shaped by the harsh demands of a free-living lifestyle.</title>
        <authorList>
            <person name="Srinivasan J."/>
            <person name="Dillman A.R."/>
            <person name="Macchietto M.G."/>
            <person name="Heikkinen L."/>
            <person name="Lakso M."/>
            <person name="Fracchia K.M."/>
            <person name="Antoshechkin I."/>
            <person name="Mortazavi A."/>
            <person name="Wong G."/>
            <person name="Sternberg P.W."/>
        </authorList>
    </citation>
    <scope>NUCLEOTIDE SEQUENCE [LARGE SCALE GENOMIC DNA]</scope>
    <source>
        <strain evidence="2">MT8872</strain>
    </source>
</reference>
<accession>A0A7E4W6M7</accession>
<dbReference type="Pfam" id="PF00651">
    <property type="entry name" value="BTB"/>
    <property type="match status" value="1"/>
</dbReference>
<dbReference type="Proteomes" id="UP000492821">
    <property type="component" value="Unassembled WGS sequence"/>
</dbReference>
<dbReference type="Gene3D" id="3.30.710.10">
    <property type="entry name" value="Potassium Channel Kv1.1, Chain A"/>
    <property type="match status" value="2"/>
</dbReference>
<name>A0A7E4W6M7_PANRE</name>
<keyword evidence="2" id="KW-1185">Reference proteome</keyword>
<dbReference type="CDD" id="cd18186">
    <property type="entry name" value="BTB_POZ_ZBTB_KLHL-like"/>
    <property type="match status" value="1"/>
</dbReference>
<feature type="domain" description="BTB" evidence="1">
    <location>
        <begin position="102"/>
        <end position="169"/>
    </location>
</feature>
<protein>
    <submittedName>
        <fullName evidence="3">BTB domain-containing protein</fullName>
    </submittedName>
</protein>
<dbReference type="AlphaFoldDB" id="A0A7E4W6M7"/>
<reference evidence="3" key="2">
    <citation type="submission" date="2020-10" db="UniProtKB">
        <authorList>
            <consortium name="WormBaseParasite"/>
        </authorList>
    </citation>
    <scope>IDENTIFICATION</scope>
</reference>
<dbReference type="PANTHER" id="PTHR24413">
    <property type="entry name" value="SPECKLE-TYPE POZ PROTEIN"/>
    <property type="match status" value="1"/>
</dbReference>
<dbReference type="WBParaSite" id="Pan_g6894.t1">
    <property type="protein sequence ID" value="Pan_g6894.t1"/>
    <property type="gene ID" value="Pan_g6894"/>
</dbReference>
<sequence>MKTTLTVKDAVTFKLFEVHLTGKKPNEHFVTLDRCIPCSGSAYKITNNAAWVQLLKLPHQELLPFFKTSYLDITCSVEFDIIVPLTSLLTPNLFDLCAHIATDFELAVGTDRLPVHKRYLSLISPVFNAMFLHDTSEARSGENLITDFDFDTVKTAINFCYGRPLEDPSVDTVIGILRFADKYDIKGVVNKLDQIPKLNLSTENFCTIVLYAYDCSKKELESECSKFYKIHHKVINENNKFSTLPVLLIVKLLKTAFDLKTNYDVLRHANKTGINSVMEHLEQPLIKSLKLKDFCSTVDYAWECSREDLMKACAEFLNKNRDEILELKEYYDLSEKVTHGVSKLGYTLKHN</sequence>
<dbReference type="InterPro" id="IPR000210">
    <property type="entry name" value="BTB/POZ_dom"/>
</dbReference>
<dbReference type="SUPFAM" id="SSF54695">
    <property type="entry name" value="POZ domain"/>
    <property type="match status" value="1"/>
</dbReference>
<proteinExistence type="predicted"/>